<name>A0A842HAV1_9BACT</name>
<feature type="domain" description="DUF6259" evidence="1">
    <location>
        <begin position="231"/>
        <end position="470"/>
    </location>
</feature>
<accession>A0A842HAV1</accession>
<dbReference type="InterPro" id="IPR046226">
    <property type="entry name" value="DUF6259"/>
</dbReference>
<keyword evidence="3" id="KW-1185">Reference proteome</keyword>
<evidence type="ECO:0000313" key="3">
    <source>
        <dbReference type="Proteomes" id="UP000546464"/>
    </source>
</evidence>
<dbReference type="EMBL" id="JACHVB010000013">
    <property type="protein sequence ID" value="MBC2593495.1"/>
    <property type="molecule type" value="Genomic_DNA"/>
</dbReference>
<comment type="caution">
    <text evidence="2">The sequence shown here is derived from an EMBL/GenBank/DDBJ whole genome shotgun (WGS) entry which is preliminary data.</text>
</comment>
<dbReference type="InterPro" id="IPR013785">
    <property type="entry name" value="Aldolase_TIM"/>
</dbReference>
<dbReference type="RefSeq" id="WP_185674496.1">
    <property type="nucleotide sequence ID" value="NZ_JACHVB010000013.1"/>
</dbReference>
<dbReference type="AlphaFoldDB" id="A0A842HAV1"/>
<proteinExistence type="predicted"/>
<organism evidence="2 3">
    <name type="scientific">Ruficoccus amylovorans</name>
    <dbReference type="NCBI Taxonomy" id="1804625"/>
    <lineage>
        <taxon>Bacteria</taxon>
        <taxon>Pseudomonadati</taxon>
        <taxon>Verrucomicrobiota</taxon>
        <taxon>Opitutia</taxon>
        <taxon>Puniceicoccales</taxon>
        <taxon>Cerasicoccaceae</taxon>
        <taxon>Ruficoccus</taxon>
    </lineage>
</organism>
<dbReference type="Pfam" id="PF19773">
    <property type="entry name" value="DUF6259"/>
    <property type="match status" value="1"/>
</dbReference>
<dbReference type="Proteomes" id="UP000546464">
    <property type="component" value="Unassembled WGS sequence"/>
</dbReference>
<protein>
    <recommendedName>
        <fullName evidence="1">DUF6259 domain-containing protein</fullName>
    </recommendedName>
</protein>
<gene>
    <name evidence="2" type="ORF">H5P28_04395</name>
</gene>
<dbReference type="Gene3D" id="3.20.20.70">
    <property type="entry name" value="Aldolase class I"/>
    <property type="match status" value="1"/>
</dbReference>
<dbReference type="InterPro" id="IPR017853">
    <property type="entry name" value="GH"/>
</dbReference>
<evidence type="ECO:0000313" key="2">
    <source>
        <dbReference type="EMBL" id="MBC2593495.1"/>
    </source>
</evidence>
<sequence>MHYPLSCFFAGVFVLLQTAQADTVRTLEADGWSATVDAGTLTGLTGPDGRPLWEAPSAPYGPGVVLDEKTLRAAPGDVRWGADGTAVASSFAGVDGLRVNTRFTLDAQRNELVVEQEASSPQPGLAGVEWSVGPLPLESKIIIPAGGGTQIDADTPERVLSFNYPMFWEAQLAIVQITPDKGFYLWSEDSEHCFKRLQLVRTDAGWMMNLTVYNYAPFDTLTTARTPPWRIGVYQGDWRVPAKAYRDWRDAFMHPLPLTRQQPSWVANTRVQVLNDGDTDRLEALAKQLDPSQVLLYILHWRKQEFDRDYPEYSEFAQTTLPMIKRAHELGFRVMLHVNHFSVTDTHSSFREKYADVITRSPFGQHEMLAYKNTRIKPPIVNYYVNPASRAWREDFVGRMKELVELSGVDALHLDQNVHVHNDYNGLIDGMTYVQGVQALHRELREALPQVALCGEGVNELTFPYLSFAQRTVWSAMRGTIDRSSIGNGHPVSAYLFRPYVKFVGWPGYPSGYEQPQLYAAWWEDYRSWGVIPSIKVLRRAPDDLLEPQGFFEQQMDEARFWTENRVDQDVDGRWPPDVAFPFLTADGRPVYRMKDRSTLCAGEEISRTLSDITATDLPGHVEGWLFYNKDEIFGLNPVQWYPYFKEPRDLSAFHIEQLPEGVRPVAVTASVASLLVELEADDSGVLVDLGNMPERLTGGLRDTSGQETLLELPIEGRSNASLLGGGGVLRLTPPGTAPMDTDAEGDLVNKAQGLGEVFARCTLTLPEGPAQFLSEVGMDGRAEKKSDGMDFTVVVSDGERTATKTVFTALGARQPLNLDLAPFAGREVTVTLLAGAGPANDATKDQGLWYHPRIVTSAPGAEDSALAFVSGKSPWRWLAVDGELMEIAQLPQEGDRRLASGLPTPDCLLFLAQAPFPAEVPGVLDEAPVAYTVMDRYGYVEGERGGLTLPRLSRAIVPAGSVVRVDIPLSLQELTSPVVVEIDLSLAAPSPQLKLELRWNGHRITLHQEEEEPGSFVFRSEPVDIPGGVGLLSLTLDAKACRSDVTLASLEVLMDTDF</sequence>
<evidence type="ECO:0000259" key="1">
    <source>
        <dbReference type="Pfam" id="PF19773"/>
    </source>
</evidence>
<reference evidence="2 3" key="1">
    <citation type="submission" date="2020-07" db="EMBL/GenBank/DDBJ databases">
        <authorList>
            <person name="Feng X."/>
        </authorList>
    </citation>
    <scope>NUCLEOTIDE SEQUENCE [LARGE SCALE GENOMIC DNA]</scope>
    <source>
        <strain evidence="2 3">JCM31066</strain>
    </source>
</reference>
<dbReference type="SUPFAM" id="SSF51445">
    <property type="entry name" value="(Trans)glycosidases"/>
    <property type="match status" value="1"/>
</dbReference>